<comment type="caution">
    <text evidence="2">The sequence shown here is derived from an EMBL/GenBank/DDBJ whole genome shotgun (WGS) entry which is preliminary data.</text>
</comment>
<feature type="transmembrane region" description="Helical" evidence="1">
    <location>
        <begin position="74"/>
        <end position="93"/>
    </location>
</feature>
<dbReference type="EMBL" id="JBHSAY010000015">
    <property type="protein sequence ID" value="MFC4134274.1"/>
    <property type="molecule type" value="Genomic_DNA"/>
</dbReference>
<name>A0ABV8LVF5_9ACTN</name>
<protein>
    <submittedName>
        <fullName evidence="2">CDP-alcohol phosphatidyltransferase family protein</fullName>
    </submittedName>
</protein>
<feature type="transmembrane region" description="Helical" evidence="1">
    <location>
        <begin position="145"/>
        <end position="172"/>
    </location>
</feature>
<reference evidence="3" key="1">
    <citation type="journal article" date="2019" name="Int. J. Syst. Evol. Microbiol.">
        <title>The Global Catalogue of Microorganisms (GCM) 10K type strain sequencing project: providing services to taxonomists for standard genome sequencing and annotation.</title>
        <authorList>
            <consortium name="The Broad Institute Genomics Platform"/>
            <consortium name="The Broad Institute Genome Sequencing Center for Infectious Disease"/>
            <person name="Wu L."/>
            <person name="Ma J."/>
        </authorList>
    </citation>
    <scope>NUCLEOTIDE SEQUENCE [LARGE SCALE GENOMIC DNA]</scope>
    <source>
        <strain evidence="3">CGMCC 4.7289</strain>
    </source>
</reference>
<keyword evidence="1" id="KW-1133">Transmembrane helix</keyword>
<feature type="transmembrane region" description="Helical" evidence="1">
    <location>
        <begin position="100"/>
        <end position="125"/>
    </location>
</feature>
<gene>
    <name evidence="2" type="ORF">ACFOZ4_27000</name>
</gene>
<dbReference type="RefSeq" id="WP_253761555.1">
    <property type="nucleotide sequence ID" value="NZ_JAMZDZ010000001.1"/>
</dbReference>
<keyword evidence="1" id="KW-0472">Membrane</keyword>
<keyword evidence="1" id="KW-0812">Transmembrane</keyword>
<feature type="transmembrane region" description="Helical" evidence="1">
    <location>
        <begin position="225"/>
        <end position="243"/>
    </location>
</feature>
<dbReference type="Proteomes" id="UP001595816">
    <property type="component" value="Unassembled WGS sequence"/>
</dbReference>
<accession>A0ABV8LVF5</accession>
<keyword evidence="3" id="KW-1185">Reference proteome</keyword>
<sequence>MIGDGATDWTETEGEVPAEPAVNPRAIMDWPRFVTAWAAANDGFDLRHAGPGQRWWARLAYRCGIALTRIGGTAAVTTAGAVLAALFVPLIAAGGGRWPLLAVVLMAIGLLAEGASRAVSVLLGGPMRREAFYRSLAERAAELCWLWAAAALGAATLLILICGVLMAAHEYVRARAMAGGMRPAGTSTVGDRPLRIACTFALLIIAAVVSPLAEDLPAGTSTLVLALWALLGLFGFVQLLAAARKGLRF</sequence>
<evidence type="ECO:0000313" key="2">
    <source>
        <dbReference type="EMBL" id="MFC4134274.1"/>
    </source>
</evidence>
<evidence type="ECO:0000313" key="3">
    <source>
        <dbReference type="Proteomes" id="UP001595816"/>
    </source>
</evidence>
<evidence type="ECO:0000256" key="1">
    <source>
        <dbReference type="SAM" id="Phobius"/>
    </source>
</evidence>
<organism evidence="2 3">
    <name type="scientific">Hamadaea flava</name>
    <dbReference type="NCBI Taxonomy" id="1742688"/>
    <lineage>
        <taxon>Bacteria</taxon>
        <taxon>Bacillati</taxon>
        <taxon>Actinomycetota</taxon>
        <taxon>Actinomycetes</taxon>
        <taxon>Micromonosporales</taxon>
        <taxon>Micromonosporaceae</taxon>
        <taxon>Hamadaea</taxon>
    </lineage>
</organism>
<proteinExistence type="predicted"/>